<feature type="domain" description="G-protein coupled receptors family 1 profile" evidence="12">
    <location>
        <begin position="89"/>
        <end position="356"/>
    </location>
</feature>
<feature type="transmembrane region" description="Helical" evidence="11">
    <location>
        <begin position="110"/>
        <end position="135"/>
    </location>
</feature>
<dbReference type="SUPFAM" id="SSF81321">
    <property type="entry name" value="Family A G protein-coupled receptor-like"/>
    <property type="match status" value="1"/>
</dbReference>
<evidence type="ECO:0000256" key="9">
    <source>
        <dbReference type="RuleBase" id="RU000688"/>
    </source>
</evidence>
<dbReference type="GO" id="GO:0042277">
    <property type="term" value="F:peptide binding"/>
    <property type="evidence" value="ECO:0007669"/>
    <property type="project" value="TreeGrafter"/>
</dbReference>
<keyword evidence="4 11" id="KW-1133">Transmembrane helix</keyword>
<dbReference type="PANTHER" id="PTHR24229:SF50">
    <property type="entry name" value="G-PROTEIN COUPLED RECEPTORS FAMILY 1 PROFILE DOMAIN-CONTAINING PROTEIN"/>
    <property type="match status" value="1"/>
</dbReference>
<dbReference type="InterPro" id="IPR000276">
    <property type="entry name" value="GPCR_Rhodpsn"/>
</dbReference>
<keyword evidence="5 9" id="KW-0297">G-protein coupled receptor</keyword>
<evidence type="ECO:0000256" key="3">
    <source>
        <dbReference type="ARBA" id="ARBA00022692"/>
    </source>
</evidence>
<evidence type="ECO:0000256" key="8">
    <source>
        <dbReference type="ARBA" id="ARBA00023224"/>
    </source>
</evidence>
<accession>A0A016S9S5</accession>
<comment type="similarity">
    <text evidence="9">Belongs to the G-protein coupled receptor 1 family.</text>
</comment>
<feature type="transmembrane region" description="Helical" evidence="11">
    <location>
        <begin position="336"/>
        <end position="358"/>
    </location>
</feature>
<sequence>MTPTVTALKYDFCLADEVGVLQRTCLDEFAPYCGILLHFTYHCLPRRILRFASMEPTSSSVQHEMSDSSQHLRLALTVTHLLLVALGSLNVLVIFLILSRPYLRSITNVYMVGLCLADFIYLTDLSLVAATSLNLKSWPFGSGLCHFYHGTETTGKYASVLFVVLLAADRYLAMCKTDICARFRNYRVAMILSTFAWVTAIVCSLPLYLYAKEATFGVRPKNSSDGEYLNKTFCLVHWPSTPAAQWYITTCSVLIFILPVLVIFYCYYQVFCKLREAAKGSRRLQRSTATRAPYQRVTRSVQRVVLFHLLCWTPFWLFNLFSSIFRVRITSQLERIVVNIIHLFPYVNCALNPLLYAYRAENFRIAFKSMFMFTPRTTRELGGPRPSATRSTYCCSNNQTAGDEATKTGLLQKRPSSVCQDEANGGKDRVRSSTDETWRTQSVTDNPLRRCVKPGKNEKAQGASLHVRFYPQKPVTQNIILPPSKEDRQDSITLL</sequence>
<reference evidence="14" key="1">
    <citation type="journal article" date="2015" name="Nat. Genet.">
        <title>The genome and transcriptome of the zoonotic hookworm Ancylostoma ceylanicum identify infection-specific gene families.</title>
        <authorList>
            <person name="Schwarz E.M."/>
            <person name="Hu Y."/>
            <person name="Antoshechkin I."/>
            <person name="Miller M.M."/>
            <person name="Sternberg P.W."/>
            <person name="Aroian R.V."/>
        </authorList>
    </citation>
    <scope>NUCLEOTIDE SEQUENCE</scope>
    <source>
        <strain evidence="14">HY135</strain>
    </source>
</reference>
<keyword evidence="8 9" id="KW-0807">Transducer</keyword>
<dbReference type="EMBL" id="JARK01001599">
    <property type="protein sequence ID" value="EYB87438.1"/>
    <property type="molecule type" value="Genomic_DNA"/>
</dbReference>
<dbReference type="CDD" id="cd00637">
    <property type="entry name" value="7tm_classA_rhodopsin-like"/>
    <property type="match status" value="1"/>
</dbReference>
<dbReference type="PROSITE" id="PS50262">
    <property type="entry name" value="G_PROTEIN_RECEP_F1_2"/>
    <property type="match status" value="1"/>
</dbReference>
<dbReference type="GO" id="GO:0005886">
    <property type="term" value="C:plasma membrane"/>
    <property type="evidence" value="ECO:0007669"/>
    <property type="project" value="UniProtKB-SubCell"/>
</dbReference>
<evidence type="ECO:0000256" key="7">
    <source>
        <dbReference type="ARBA" id="ARBA00023170"/>
    </source>
</evidence>
<feature type="region of interest" description="Disordered" evidence="10">
    <location>
        <begin position="415"/>
        <end position="438"/>
    </location>
</feature>
<dbReference type="SMART" id="SM01381">
    <property type="entry name" value="7TM_GPCR_Srsx"/>
    <property type="match status" value="1"/>
</dbReference>
<evidence type="ECO:0000256" key="10">
    <source>
        <dbReference type="SAM" id="MobiDB-lite"/>
    </source>
</evidence>
<evidence type="ECO:0000256" key="1">
    <source>
        <dbReference type="ARBA" id="ARBA00004651"/>
    </source>
</evidence>
<dbReference type="PROSITE" id="PS00237">
    <property type="entry name" value="G_PROTEIN_RECEP_F1_1"/>
    <property type="match status" value="1"/>
</dbReference>
<dbReference type="PANTHER" id="PTHR24229">
    <property type="entry name" value="NEUROPEPTIDES RECEPTOR"/>
    <property type="match status" value="1"/>
</dbReference>
<protein>
    <recommendedName>
        <fullName evidence="12">G-protein coupled receptors family 1 profile domain-containing protein</fullName>
    </recommendedName>
</protein>
<feature type="transmembrane region" description="Helical" evidence="11">
    <location>
        <begin position="304"/>
        <end position="324"/>
    </location>
</feature>
<evidence type="ECO:0000259" key="12">
    <source>
        <dbReference type="PROSITE" id="PS50262"/>
    </source>
</evidence>
<keyword evidence="2" id="KW-1003">Cell membrane</keyword>
<feature type="transmembrane region" description="Helical" evidence="11">
    <location>
        <begin position="185"/>
        <end position="211"/>
    </location>
</feature>
<keyword evidence="14" id="KW-1185">Reference proteome</keyword>
<evidence type="ECO:0000313" key="13">
    <source>
        <dbReference type="EMBL" id="EYB87438.1"/>
    </source>
</evidence>
<dbReference type="Pfam" id="PF00001">
    <property type="entry name" value="7tm_1"/>
    <property type="match status" value="1"/>
</dbReference>
<evidence type="ECO:0000256" key="5">
    <source>
        <dbReference type="ARBA" id="ARBA00023040"/>
    </source>
</evidence>
<keyword evidence="3 9" id="KW-0812">Transmembrane</keyword>
<organism evidence="13 14">
    <name type="scientific">Ancylostoma ceylanicum</name>
    <dbReference type="NCBI Taxonomy" id="53326"/>
    <lineage>
        <taxon>Eukaryota</taxon>
        <taxon>Metazoa</taxon>
        <taxon>Ecdysozoa</taxon>
        <taxon>Nematoda</taxon>
        <taxon>Chromadorea</taxon>
        <taxon>Rhabditida</taxon>
        <taxon>Rhabditina</taxon>
        <taxon>Rhabditomorpha</taxon>
        <taxon>Strongyloidea</taxon>
        <taxon>Ancylostomatidae</taxon>
        <taxon>Ancylostomatinae</taxon>
        <taxon>Ancylostoma</taxon>
    </lineage>
</organism>
<feature type="transmembrane region" description="Helical" evidence="11">
    <location>
        <begin position="74"/>
        <end position="98"/>
    </location>
</feature>
<dbReference type="GO" id="GO:0004930">
    <property type="term" value="F:G protein-coupled receptor activity"/>
    <property type="evidence" value="ECO:0007669"/>
    <property type="project" value="UniProtKB-KW"/>
</dbReference>
<proteinExistence type="inferred from homology"/>
<evidence type="ECO:0000256" key="2">
    <source>
        <dbReference type="ARBA" id="ARBA00022475"/>
    </source>
</evidence>
<dbReference type="OrthoDB" id="6076970at2759"/>
<feature type="compositionally biased region" description="Basic and acidic residues" evidence="10">
    <location>
        <begin position="424"/>
        <end position="438"/>
    </location>
</feature>
<comment type="caution">
    <text evidence="13">The sequence shown here is derived from an EMBL/GenBank/DDBJ whole genome shotgun (WGS) entry which is preliminary data.</text>
</comment>
<name>A0A016S9S5_9BILA</name>
<keyword evidence="7 9" id="KW-0675">Receptor</keyword>
<gene>
    <name evidence="13" type="primary">Acey_s0263.g603</name>
    <name evidence="13" type="synonym">Acey-npr-16</name>
    <name evidence="13" type="ORF">Y032_0263g603</name>
</gene>
<evidence type="ECO:0000256" key="6">
    <source>
        <dbReference type="ARBA" id="ARBA00023136"/>
    </source>
</evidence>
<dbReference type="Gene3D" id="1.20.1070.10">
    <property type="entry name" value="Rhodopsin 7-helix transmembrane proteins"/>
    <property type="match status" value="1"/>
</dbReference>
<keyword evidence="6 11" id="KW-0472">Membrane</keyword>
<evidence type="ECO:0000256" key="11">
    <source>
        <dbReference type="SAM" id="Phobius"/>
    </source>
</evidence>
<feature type="transmembrane region" description="Helical" evidence="11">
    <location>
        <begin position="155"/>
        <end position="173"/>
    </location>
</feature>
<dbReference type="Proteomes" id="UP000024635">
    <property type="component" value="Unassembled WGS sequence"/>
</dbReference>
<dbReference type="AlphaFoldDB" id="A0A016S9S5"/>
<dbReference type="STRING" id="53326.A0A016S9S5"/>
<comment type="subcellular location">
    <subcellularLocation>
        <location evidence="1">Cell membrane</location>
        <topology evidence="1">Multi-pass membrane protein</topology>
    </subcellularLocation>
</comment>
<dbReference type="GO" id="GO:0043005">
    <property type="term" value="C:neuron projection"/>
    <property type="evidence" value="ECO:0007669"/>
    <property type="project" value="TreeGrafter"/>
</dbReference>
<evidence type="ECO:0000313" key="14">
    <source>
        <dbReference type="Proteomes" id="UP000024635"/>
    </source>
</evidence>
<dbReference type="InterPro" id="IPR017452">
    <property type="entry name" value="GPCR_Rhodpsn_7TM"/>
</dbReference>
<dbReference type="PRINTS" id="PR00237">
    <property type="entry name" value="GPCRRHODOPSN"/>
</dbReference>
<evidence type="ECO:0000256" key="4">
    <source>
        <dbReference type="ARBA" id="ARBA00022989"/>
    </source>
</evidence>
<feature type="transmembrane region" description="Helical" evidence="11">
    <location>
        <begin position="246"/>
        <end position="268"/>
    </location>
</feature>